<name>A0A0D3EBM9_BRAOL</name>
<organism evidence="4 5">
    <name type="scientific">Brassica oleracea var. oleracea</name>
    <dbReference type="NCBI Taxonomy" id="109376"/>
    <lineage>
        <taxon>Eukaryota</taxon>
        <taxon>Viridiplantae</taxon>
        <taxon>Streptophyta</taxon>
        <taxon>Embryophyta</taxon>
        <taxon>Tracheophyta</taxon>
        <taxon>Spermatophyta</taxon>
        <taxon>Magnoliopsida</taxon>
        <taxon>eudicotyledons</taxon>
        <taxon>Gunneridae</taxon>
        <taxon>Pentapetalae</taxon>
        <taxon>rosids</taxon>
        <taxon>malvids</taxon>
        <taxon>Brassicales</taxon>
        <taxon>Brassicaceae</taxon>
        <taxon>Brassiceae</taxon>
        <taxon>Brassica</taxon>
    </lineage>
</organism>
<feature type="compositionally biased region" description="Acidic residues" evidence="2">
    <location>
        <begin position="617"/>
        <end position="634"/>
    </location>
</feature>
<feature type="region of interest" description="Disordered" evidence="2">
    <location>
        <begin position="323"/>
        <end position="361"/>
    </location>
</feature>
<dbReference type="InterPro" id="IPR005162">
    <property type="entry name" value="Retrotrans_gag_dom"/>
</dbReference>
<dbReference type="GO" id="GO:0003676">
    <property type="term" value="F:nucleic acid binding"/>
    <property type="evidence" value="ECO:0007669"/>
    <property type="project" value="InterPro"/>
</dbReference>
<dbReference type="PROSITE" id="PS50158">
    <property type="entry name" value="ZF_CCHC"/>
    <property type="match status" value="1"/>
</dbReference>
<dbReference type="Proteomes" id="UP000032141">
    <property type="component" value="Chromosome C9"/>
</dbReference>
<evidence type="ECO:0000313" key="4">
    <source>
        <dbReference type="EnsemblPlants" id="Bo9g123570.1"/>
    </source>
</evidence>
<feature type="region of interest" description="Disordered" evidence="2">
    <location>
        <begin position="535"/>
        <end position="582"/>
    </location>
</feature>
<accession>A0A0D3EBM9</accession>
<dbReference type="SMART" id="SM00343">
    <property type="entry name" value="ZnF_C2HC"/>
    <property type="match status" value="2"/>
</dbReference>
<reference evidence="4" key="2">
    <citation type="submission" date="2015-03" db="UniProtKB">
        <authorList>
            <consortium name="EnsemblPlants"/>
        </authorList>
    </citation>
    <scope>IDENTIFICATION</scope>
</reference>
<dbReference type="PANTHER" id="PTHR35046:SF18">
    <property type="entry name" value="RNA-DIRECTED DNA POLYMERASE"/>
    <property type="match status" value="1"/>
</dbReference>
<dbReference type="HOGENOM" id="CLU_415844_0_0_1"/>
<proteinExistence type="predicted"/>
<dbReference type="Gramene" id="Bo9g123570.1">
    <property type="protein sequence ID" value="Bo9g123570.1"/>
    <property type="gene ID" value="Bo9g123570"/>
</dbReference>
<evidence type="ECO:0000259" key="3">
    <source>
        <dbReference type="PROSITE" id="PS50158"/>
    </source>
</evidence>
<feature type="compositionally biased region" description="Basic residues" evidence="2">
    <location>
        <begin position="142"/>
        <end position="153"/>
    </location>
</feature>
<reference evidence="4 5" key="1">
    <citation type="journal article" date="2014" name="Genome Biol.">
        <title>Transcriptome and methylome profiling reveals relics of genome dominance in the mesopolyploid Brassica oleracea.</title>
        <authorList>
            <person name="Parkin I.A."/>
            <person name="Koh C."/>
            <person name="Tang H."/>
            <person name="Robinson S.J."/>
            <person name="Kagale S."/>
            <person name="Clarke W.E."/>
            <person name="Town C.D."/>
            <person name="Nixon J."/>
            <person name="Krishnakumar V."/>
            <person name="Bidwell S.L."/>
            <person name="Denoeud F."/>
            <person name="Belcram H."/>
            <person name="Links M.G."/>
            <person name="Just J."/>
            <person name="Clarke C."/>
            <person name="Bender T."/>
            <person name="Huebert T."/>
            <person name="Mason A.S."/>
            <person name="Pires J.C."/>
            <person name="Barker G."/>
            <person name="Moore J."/>
            <person name="Walley P.G."/>
            <person name="Manoli S."/>
            <person name="Batley J."/>
            <person name="Edwards D."/>
            <person name="Nelson M.N."/>
            <person name="Wang X."/>
            <person name="Paterson A.H."/>
            <person name="King G."/>
            <person name="Bancroft I."/>
            <person name="Chalhoub B."/>
            <person name="Sharpe A.G."/>
        </authorList>
    </citation>
    <scope>NUCLEOTIDE SEQUENCE</scope>
    <source>
        <strain evidence="4 5">cv. TO1000</strain>
    </source>
</reference>
<feature type="domain" description="CCHC-type" evidence="3">
    <location>
        <begin position="591"/>
        <end position="605"/>
    </location>
</feature>
<keyword evidence="1" id="KW-0862">Zinc</keyword>
<feature type="compositionally biased region" description="Low complexity" evidence="2">
    <location>
        <begin position="540"/>
        <end position="550"/>
    </location>
</feature>
<feature type="compositionally biased region" description="Basic and acidic residues" evidence="2">
    <location>
        <begin position="635"/>
        <end position="644"/>
    </location>
</feature>
<evidence type="ECO:0000313" key="5">
    <source>
        <dbReference type="Proteomes" id="UP000032141"/>
    </source>
</evidence>
<evidence type="ECO:0000256" key="2">
    <source>
        <dbReference type="SAM" id="MobiDB-lite"/>
    </source>
</evidence>
<dbReference type="eggNOG" id="KOG0017">
    <property type="taxonomic scope" value="Eukaryota"/>
</dbReference>
<protein>
    <recommendedName>
        <fullName evidence="3">CCHC-type domain-containing protein</fullName>
    </recommendedName>
</protein>
<feature type="region of interest" description="Disordered" evidence="2">
    <location>
        <begin position="614"/>
        <end position="660"/>
    </location>
</feature>
<sequence length="660" mass="76717">MEPTQHEVQDVLNISTEFHVFHRTRLDLDHVRLEKDHARLDSSFEVSQNDRDFSLLARLPHTARTGDRTDGLIDPFDQFMHFDQPNLTKARILHLSEDIGHTWSSMVFDLDMVVHTDSPTSVVLLTAVHASGYNESGQKPNSHLKQRNQRKRQNKFDDDEKWIRSGDCPFTKAKRSNRDVSDQNELQTYASLEKMLHKAIHVVRQLKKKGNTNTSSAPKQKNKAVKTTTKALSTRCFKCHRVSHYANKCQKQKSLLTLEKIETEPETEDPLPIFDDYAHEPKERCKRLSPPPFRRRCRPQFNNWANRLDTINTTLLNRLESQNQQPGNVPQQQLPPLHQQRQRQLPPQQQPLHQHQQQLQRQDQLGNVRDLDIHANEEEEEDDRHRQVYRDDLQHRRNFDNRLENGFKVDIPEFHGGLKGDDLIDWVVAVEEILDFKQVPPERRVSLVAMRFRGHAATWWKQLKTTRSRTVKAPIQTWEKLTKHLHQTFLPHNYERTIYNRLQNLRQGSLRQQLQTAMAHFDPTTVGEAHRRAATFEQQSRSSNWNNSSRPKQQDATSNTAPAKDATDEGKTPTPEEQTLRRSNRPNALCCYSCGEHGHRQMACPHATRRGLIAEDQQNDEEVYDSQEEDEDDKDLPFSDDGRHGSYAGATPVMHHSSST</sequence>
<dbReference type="InterPro" id="IPR001878">
    <property type="entry name" value="Znf_CCHC"/>
</dbReference>
<dbReference type="Pfam" id="PF03732">
    <property type="entry name" value="Retrotrans_gag"/>
    <property type="match status" value="1"/>
</dbReference>
<dbReference type="EnsemblPlants" id="Bo9g123570.1">
    <property type="protein sequence ID" value="Bo9g123570.1"/>
    <property type="gene ID" value="Bo9g123570"/>
</dbReference>
<keyword evidence="1" id="KW-0479">Metal-binding</keyword>
<dbReference type="AlphaFoldDB" id="A0A0D3EBM9"/>
<dbReference type="PANTHER" id="PTHR35046">
    <property type="entry name" value="ZINC KNUCKLE (CCHC-TYPE) FAMILY PROTEIN"/>
    <property type="match status" value="1"/>
</dbReference>
<keyword evidence="5" id="KW-1185">Reference proteome</keyword>
<keyword evidence="1" id="KW-0863">Zinc-finger</keyword>
<feature type="region of interest" description="Disordered" evidence="2">
    <location>
        <begin position="133"/>
        <end position="157"/>
    </location>
</feature>
<evidence type="ECO:0000256" key="1">
    <source>
        <dbReference type="PROSITE-ProRule" id="PRU00047"/>
    </source>
</evidence>
<dbReference type="GO" id="GO:0008270">
    <property type="term" value="F:zinc ion binding"/>
    <property type="evidence" value="ECO:0007669"/>
    <property type="project" value="UniProtKB-KW"/>
</dbReference>